<organism evidence="2 3">
    <name type="scientific">Pleurodeles waltl</name>
    <name type="common">Iberian ribbed newt</name>
    <dbReference type="NCBI Taxonomy" id="8319"/>
    <lineage>
        <taxon>Eukaryota</taxon>
        <taxon>Metazoa</taxon>
        <taxon>Chordata</taxon>
        <taxon>Craniata</taxon>
        <taxon>Vertebrata</taxon>
        <taxon>Euteleostomi</taxon>
        <taxon>Amphibia</taxon>
        <taxon>Batrachia</taxon>
        <taxon>Caudata</taxon>
        <taxon>Salamandroidea</taxon>
        <taxon>Salamandridae</taxon>
        <taxon>Pleurodelinae</taxon>
        <taxon>Pleurodeles</taxon>
    </lineage>
</organism>
<dbReference type="AlphaFoldDB" id="A0AAV7T2C0"/>
<dbReference type="Proteomes" id="UP001066276">
    <property type="component" value="Chromosome 4_1"/>
</dbReference>
<gene>
    <name evidence="2" type="ORF">NDU88_002430</name>
</gene>
<feature type="region of interest" description="Disordered" evidence="1">
    <location>
        <begin position="91"/>
        <end position="131"/>
    </location>
</feature>
<comment type="caution">
    <text evidence="2">The sequence shown here is derived from an EMBL/GenBank/DDBJ whole genome shotgun (WGS) entry which is preliminary data.</text>
</comment>
<name>A0AAV7T2C0_PLEWA</name>
<feature type="compositionally biased region" description="Acidic residues" evidence="1">
    <location>
        <begin position="236"/>
        <end position="248"/>
    </location>
</feature>
<feature type="region of interest" description="Disordered" evidence="1">
    <location>
        <begin position="30"/>
        <end position="65"/>
    </location>
</feature>
<feature type="compositionally biased region" description="Basic and acidic residues" evidence="1">
    <location>
        <begin position="30"/>
        <end position="48"/>
    </location>
</feature>
<accession>A0AAV7T2C0</accession>
<feature type="compositionally biased region" description="Acidic residues" evidence="1">
    <location>
        <begin position="105"/>
        <end position="117"/>
    </location>
</feature>
<sequence>MLIPLVTPSHIIGPRNPPYVCSRQLAVPATRREESGAESRFPHLHNESEGLGSPGGRIPEAQHGCQGKADAHMGNLDVRVPEVIRSEEGLPRRGIPIKEDAGGREEEDEIRNEEENELTTTASPKTCGAKATMTKEEGTEGRESHHVPGGMWLHQLAVPATRREESGAGSRFPHLHNESEGLGSPGGWIPEAQHGCQGNADAHTGNPDVRVPEVIRSEEGLPRRGIPIKEDAGGREEEDEIRNEEENELTTTASPKTCGAKATTTMEEGTEV</sequence>
<feature type="compositionally biased region" description="Polar residues" evidence="1">
    <location>
        <begin position="262"/>
        <end position="272"/>
    </location>
</feature>
<protein>
    <submittedName>
        <fullName evidence="2">Uncharacterized protein</fullName>
    </submittedName>
</protein>
<evidence type="ECO:0000313" key="3">
    <source>
        <dbReference type="Proteomes" id="UP001066276"/>
    </source>
</evidence>
<reference evidence="2" key="1">
    <citation type="journal article" date="2022" name="bioRxiv">
        <title>Sequencing and chromosome-scale assembly of the giantPleurodeles waltlgenome.</title>
        <authorList>
            <person name="Brown T."/>
            <person name="Elewa A."/>
            <person name="Iarovenko S."/>
            <person name="Subramanian E."/>
            <person name="Araus A.J."/>
            <person name="Petzold A."/>
            <person name="Susuki M."/>
            <person name="Suzuki K.-i.T."/>
            <person name="Hayashi T."/>
            <person name="Toyoda A."/>
            <person name="Oliveira C."/>
            <person name="Osipova E."/>
            <person name="Leigh N.D."/>
            <person name="Simon A."/>
            <person name="Yun M.H."/>
        </authorList>
    </citation>
    <scope>NUCLEOTIDE SEQUENCE</scope>
    <source>
        <strain evidence="2">20211129_DDA</strain>
        <tissue evidence="2">Liver</tissue>
    </source>
</reference>
<evidence type="ECO:0000256" key="1">
    <source>
        <dbReference type="SAM" id="MobiDB-lite"/>
    </source>
</evidence>
<proteinExistence type="predicted"/>
<keyword evidence="3" id="KW-1185">Reference proteome</keyword>
<feature type="compositionally biased region" description="Basic and acidic residues" evidence="1">
    <location>
        <begin position="210"/>
        <end position="235"/>
    </location>
</feature>
<feature type="region of interest" description="Disordered" evidence="1">
    <location>
        <begin position="200"/>
        <end position="272"/>
    </location>
</feature>
<evidence type="ECO:0000313" key="2">
    <source>
        <dbReference type="EMBL" id="KAJ1170555.1"/>
    </source>
</evidence>
<feature type="compositionally biased region" description="Basic and acidic residues" evidence="1">
    <location>
        <begin position="91"/>
        <end position="104"/>
    </location>
</feature>
<dbReference type="EMBL" id="JANPWB010000007">
    <property type="protein sequence ID" value="KAJ1170555.1"/>
    <property type="molecule type" value="Genomic_DNA"/>
</dbReference>